<sequence>MSQQVKGTTQKLADSQCAQAYQNSLRCLDKNQYDKSKCKEEFEAYKQCKREEAEAKRRQPQEERTLPERNEQIKAKEVRVLFPDPEQASEVMQTKKALKVARQQQMDLVMVSPKAEPPVVRITEWSKVVYEAQKREKAAAKQLLAQRRAADPKEVRFSCQIGEHDLSVKMAQIGEHDLSVKMAQARKFLEEGNLLRLVVLFKGGQQIALGHEVTLYLVGQLSDLAKVKDEKHLQRPQRNQWAVMLEPLPPEKPAKTKDKVPAAAADAAIPAAGAAGEPLAAPPAELCDALGGPRKRCGTDATGEQECADLGCCWSFPAPLKLEPWQPDVYLPACFFANNGSSSYAAVNASSAEVAQGGFEGDTTLVQQVQSAMPEFGPDVQFLAVTLGQAAPDIARVKIRDANATAKRWEVPGQLFAAGSLLAGGRPEEGERTFAIEQTSDPFSFAVTRPPSSSSSSSTNSSAAATPGKATFNTTGLRLVFKDQYLEISTHLSSSAYVYGAGERASETARMTRNGYPYVLWTRDIAPTTAMVNSYGAWPFVMVLESDGTAWGALLLNSNGQEMAALPDRLTFRAVGGVIDLYVLMGPRPLDVMRQLTALVGRPALPPYWAFGFHQGRTGYQSLEELEAVVANYTAAGLPLESVWTDIDLLENSRPFTLDPVAWPPERLAQFVSNLTATGRHWVPVANPAIKIDISPPPGYAPYLDGLEKGVFVKGTNGDPYVGQTWAGGVHWPDFVFNPEADTYWRELLRSWPNGSEWSGLWLGMNEASNFCSGDICEMATPEALVNQRSEPITECQLLCLATLDAGLSPAQTRLVLPPYAIANGLTAEELNTKSLSVLASHAPINGSAVLEYNAHNLYGLTQAKATREAAIAIKGGSRRPFLVSRSTFLGSGAYAAMWTGGNNASFQGMQWSVPAVIGAGLAGIPMSGADVCGSTGNASEALCARWVALGAWYPLMRSFYGRNATEQELYRWPAVQEAAKAALDLRYRLLPYFYTLAQNASETGHPLLRVLWMDFPRETQTKTIDSQFMLGGSLLVNPKLDDNGTDVEAFFPTGLWFGLDNSTVVEVRGAGRKENFPAPANAAAPTYLLGGTIIPEQEPRLTTAEVKNTSITVVVGLPSLVNTTLPPPNPLPPPAPLPPPPPDQPGPSPPVVLITSPPPPPPTALVDAPPPPSPPNATAVPLPPPAPTPPAPAPPAVNTTNITVVNTTSWRVLNTTLGSSSGYMYNDDGSALEVRTSCCNFLGFRSSVIRSLNVTTSYSATLVNGTVVSNITTGQENTTWYNGQMVVQFGRTDEPANASQDCSSESLAAVEWPALRGMRIFGWTVPIETGWIKIGTFDNIPIPATQFEVQGSQLLINLDASQDTFITLKCPDPYTNGTFYWRSQVLGPVVAPT</sequence>
<dbReference type="Gene3D" id="4.10.110.10">
    <property type="entry name" value="Spasmolytic Protein, domain 1"/>
    <property type="match status" value="1"/>
</dbReference>
<evidence type="ECO:0000256" key="4">
    <source>
        <dbReference type="ARBA" id="ARBA00022540"/>
    </source>
</evidence>
<feature type="domain" description="P-type" evidence="12">
    <location>
        <begin position="285"/>
        <end position="338"/>
    </location>
</feature>
<evidence type="ECO:0000256" key="10">
    <source>
        <dbReference type="PROSITE-ProRule" id="PRU00779"/>
    </source>
</evidence>
<comment type="caution">
    <text evidence="10">Lacks conserved residue(s) required for the propagation of feature annotation.</text>
</comment>
<dbReference type="Pfam" id="PF05198">
    <property type="entry name" value="IF3_N"/>
    <property type="match status" value="1"/>
</dbReference>
<evidence type="ECO:0000256" key="5">
    <source>
        <dbReference type="ARBA" id="ARBA00022917"/>
    </source>
</evidence>
<keyword evidence="14" id="KW-1185">Reference proteome</keyword>
<dbReference type="PANTHER" id="PTHR22762">
    <property type="entry name" value="ALPHA-GLUCOSIDASE"/>
    <property type="match status" value="1"/>
</dbReference>
<dbReference type="SUPFAM" id="SSF47072">
    <property type="entry name" value="Cysteine alpha-hairpin motif"/>
    <property type="match status" value="1"/>
</dbReference>
<comment type="similarity">
    <text evidence="3">Belongs to the glycosyl hydrolase 31 family.</text>
</comment>
<feature type="disulfide bond" evidence="10">
    <location>
        <begin position="287"/>
        <end position="313"/>
    </location>
</feature>
<dbReference type="PROSITE" id="PS51808">
    <property type="entry name" value="CHCH"/>
    <property type="match status" value="1"/>
</dbReference>
<feature type="compositionally biased region" description="Low complexity" evidence="11">
    <location>
        <begin position="448"/>
        <end position="467"/>
    </location>
</feature>
<feature type="region of interest" description="Disordered" evidence="11">
    <location>
        <begin position="49"/>
        <end position="70"/>
    </location>
</feature>
<keyword evidence="4" id="KW-0396">Initiation factor</keyword>
<dbReference type="GO" id="GO:0003743">
    <property type="term" value="F:translation initiation factor activity"/>
    <property type="evidence" value="ECO:0007669"/>
    <property type="project" value="UniProtKB-KW"/>
</dbReference>
<dbReference type="EMBL" id="LHPG02000011">
    <property type="protein sequence ID" value="PRW45699.1"/>
    <property type="molecule type" value="Genomic_DNA"/>
</dbReference>
<dbReference type="InterPro" id="IPR001288">
    <property type="entry name" value="Translation_initiation_fac_3"/>
</dbReference>
<dbReference type="InterPro" id="IPR000322">
    <property type="entry name" value="Glyco_hydro_31_TIM"/>
</dbReference>
<dbReference type="NCBIfam" id="TIGR00168">
    <property type="entry name" value="infC"/>
    <property type="match status" value="1"/>
</dbReference>
<dbReference type="InterPro" id="IPR048395">
    <property type="entry name" value="Glyco_hydro_31_C"/>
</dbReference>
<feature type="region of interest" description="Disordered" evidence="11">
    <location>
        <begin position="1126"/>
        <end position="1200"/>
    </location>
</feature>
<dbReference type="SUPFAM" id="SSF51445">
    <property type="entry name" value="(Trans)glycosidases"/>
    <property type="match status" value="1"/>
</dbReference>
<dbReference type="STRING" id="3076.A0A2P6TMZ0"/>
<evidence type="ECO:0000256" key="3">
    <source>
        <dbReference type="ARBA" id="ARBA00007806"/>
    </source>
</evidence>
<dbReference type="SUPFAM" id="SSF55200">
    <property type="entry name" value="Translation initiation factor IF3, C-terminal domain"/>
    <property type="match status" value="1"/>
</dbReference>
<feature type="disulfide bond" evidence="10">
    <location>
        <begin position="297"/>
        <end position="312"/>
    </location>
</feature>
<evidence type="ECO:0000256" key="8">
    <source>
        <dbReference type="ARBA" id="ARBA00023180"/>
    </source>
</evidence>
<dbReference type="InterPro" id="IPR036788">
    <property type="entry name" value="T_IF-3_C_sf"/>
</dbReference>
<evidence type="ECO:0000313" key="13">
    <source>
        <dbReference type="EMBL" id="PRW45699.1"/>
    </source>
</evidence>
<name>A0A2P6TMZ0_CHLSO</name>
<dbReference type="InterPro" id="IPR036787">
    <property type="entry name" value="T_IF-3_N_sf"/>
</dbReference>
<dbReference type="InterPro" id="IPR009069">
    <property type="entry name" value="Cys_alpha_HP_mot_SF"/>
</dbReference>
<dbReference type="Pfam" id="PF21365">
    <property type="entry name" value="Glyco_hydro_31_3rd"/>
    <property type="match status" value="1"/>
</dbReference>
<dbReference type="InterPro" id="IPR000519">
    <property type="entry name" value="P_trefoil_dom"/>
</dbReference>
<evidence type="ECO:0000313" key="14">
    <source>
        <dbReference type="Proteomes" id="UP000239899"/>
    </source>
</evidence>
<evidence type="ECO:0000256" key="6">
    <source>
        <dbReference type="ARBA" id="ARBA00023136"/>
    </source>
</evidence>
<dbReference type="Gene3D" id="2.60.40.1760">
    <property type="entry name" value="glycosyl hydrolase (family 31)"/>
    <property type="match status" value="1"/>
</dbReference>
<feature type="region of interest" description="Disordered" evidence="11">
    <location>
        <begin position="446"/>
        <end position="467"/>
    </location>
</feature>
<gene>
    <name evidence="13" type="ORF">C2E21_6033</name>
</gene>
<dbReference type="InterPro" id="IPR013780">
    <property type="entry name" value="Glyco_hydro_b"/>
</dbReference>
<dbReference type="Pfam" id="PF01055">
    <property type="entry name" value="Glyco_hydro_31_2nd"/>
    <property type="match status" value="1"/>
</dbReference>
<dbReference type="GO" id="GO:0030246">
    <property type="term" value="F:carbohydrate binding"/>
    <property type="evidence" value="ECO:0007669"/>
    <property type="project" value="InterPro"/>
</dbReference>
<evidence type="ECO:0000256" key="2">
    <source>
        <dbReference type="ARBA" id="ARBA00005439"/>
    </source>
</evidence>
<evidence type="ECO:0000256" key="1">
    <source>
        <dbReference type="ARBA" id="ARBA00004370"/>
    </source>
</evidence>
<evidence type="ECO:0000259" key="12">
    <source>
        <dbReference type="PROSITE" id="PS51448"/>
    </source>
</evidence>
<keyword evidence="8" id="KW-0325">Glycoprotein</keyword>
<dbReference type="Gene3D" id="3.30.110.10">
    <property type="entry name" value="Translation initiation factor 3 (IF-3), C-terminal domain"/>
    <property type="match status" value="1"/>
</dbReference>
<keyword evidence="5" id="KW-0648">Protein biosynthesis</keyword>
<dbReference type="InterPro" id="IPR017853">
    <property type="entry name" value="GH"/>
</dbReference>
<dbReference type="InterPro" id="IPR025887">
    <property type="entry name" value="Glyco_hydro_31_N_dom"/>
</dbReference>
<dbReference type="Proteomes" id="UP000239899">
    <property type="component" value="Unassembled WGS sequence"/>
</dbReference>
<keyword evidence="7 10" id="KW-1015">Disulfide bond</keyword>
<dbReference type="Pfam" id="PF00707">
    <property type="entry name" value="IF3_C"/>
    <property type="match status" value="1"/>
</dbReference>
<keyword evidence="6" id="KW-0472">Membrane</keyword>
<dbReference type="Gene3D" id="3.20.20.80">
    <property type="entry name" value="Glycosidases"/>
    <property type="match status" value="1"/>
</dbReference>
<dbReference type="InterPro" id="IPR019814">
    <property type="entry name" value="Translation_initiation_fac_3_N"/>
</dbReference>
<proteinExistence type="inferred from homology"/>
<feature type="compositionally biased region" description="Pro residues" evidence="11">
    <location>
        <begin position="1126"/>
        <end position="1196"/>
    </location>
</feature>
<comment type="similarity">
    <text evidence="2">Belongs to the IF-3 family.</text>
</comment>
<dbReference type="CDD" id="cd00111">
    <property type="entry name" value="Trefoil"/>
    <property type="match status" value="1"/>
</dbReference>
<dbReference type="SUPFAM" id="SSF57492">
    <property type="entry name" value="Trefoil"/>
    <property type="match status" value="1"/>
</dbReference>
<accession>A0A2P6TMZ0</accession>
<comment type="caution">
    <text evidence="13">The sequence shown here is derived from an EMBL/GenBank/DDBJ whole genome shotgun (WGS) entry which is preliminary data.</text>
</comment>
<dbReference type="SUPFAM" id="SSF74650">
    <property type="entry name" value="Galactose mutarotase-like"/>
    <property type="match status" value="1"/>
</dbReference>
<dbReference type="GO" id="GO:0005975">
    <property type="term" value="P:carbohydrate metabolic process"/>
    <property type="evidence" value="ECO:0007669"/>
    <property type="project" value="InterPro"/>
</dbReference>
<dbReference type="SUPFAM" id="SSF51011">
    <property type="entry name" value="Glycosyl hydrolase domain"/>
    <property type="match status" value="1"/>
</dbReference>
<dbReference type="InterPro" id="IPR019815">
    <property type="entry name" value="Translation_initiation_fac_3_C"/>
</dbReference>
<dbReference type="PROSITE" id="PS51448">
    <property type="entry name" value="P_TREFOIL_2"/>
    <property type="match status" value="1"/>
</dbReference>
<dbReference type="CDD" id="cd14752">
    <property type="entry name" value="GH31_N"/>
    <property type="match status" value="1"/>
</dbReference>
<dbReference type="GO" id="GO:0016020">
    <property type="term" value="C:membrane"/>
    <property type="evidence" value="ECO:0007669"/>
    <property type="project" value="UniProtKB-SubCell"/>
</dbReference>
<dbReference type="PANTHER" id="PTHR22762:SF133">
    <property type="entry name" value="P-TYPE DOMAIN-CONTAINING PROTEIN"/>
    <property type="match status" value="1"/>
</dbReference>
<reference evidence="13 14" key="1">
    <citation type="journal article" date="2018" name="Plant J.">
        <title>Genome sequences of Chlorella sorokiniana UTEX 1602 and Micractinium conductrix SAG 241.80: implications to maltose excretion by a green alga.</title>
        <authorList>
            <person name="Arriola M.B."/>
            <person name="Velmurugan N."/>
            <person name="Zhang Y."/>
            <person name="Plunkett M.H."/>
            <person name="Hondzo H."/>
            <person name="Barney B.M."/>
        </authorList>
    </citation>
    <scope>NUCLEOTIDE SEQUENCE [LARGE SCALE GENOMIC DNA]</scope>
    <source>
        <strain evidence="14">UTEX 1602</strain>
    </source>
</reference>
<dbReference type="Pfam" id="PF13802">
    <property type="entry name" value="Gal_mutarotas_2"/>
    <property type="match status" value="1"/>
</dbReference>
<dbReference type="InterPro" id="IPR044913">
    <property type="entry name" value="P_trefoil_dom_sf"/>
</dbReference>
<evidence type="ECO:0000256" key="11">
    <source>
        <dbReference type="SAM" id="MobiDB-lite"/>
    </source>
</evidence>
<dbReference type="OrthoDB" id="526025at2759"/>
<dbReference type="SUPFAM" id="SSF54364">
    <property type="entry name" value="Translation initiation factor IF3, N-terminal domain"/>
    <property type="match status" value="1"/>
</dbReference>
<evidence type="ECO:0000256" key="7">
    <source>
        <dbReference type="ARBA" id="ARBA00023157"/>
    </source>
</evidence>
<organism evidence="13 14">
    <name type="scientific">Chlorella sorokiniana</name>
    <name type="common">Freshwater green alga</name>
    <dbReference type="NCBI Taxonomy" id="3076"/>
    <lineage>
        <taxon>Eukaryota</taxon>
        <taxon>Viridiplantae</taxon>
        <taxon>Chlorophyta</taxon>
        <taxon>core chlorophytes</taxon>
        <taxon>Trebouxiophyceae</taxon>
        <taxon>Chlorellales</taxon>
        <taxon>Chlorellaceae</taxon>
        <taxon>Chlorella clade</taxon>
        <taxon>Chlorella</taxon>
    </lineage>
</organism>
<dbReference type="CDD" id="cd06602">
    <property type="entry name" value="GH31_MGAM_SI_GAA"/>
    <property type="match status" value="1"/>
</dbReference>
<dbReference type="Gene3D" id="2.60.40.1180">
    <property type="entry name" value="Golgi alpha-mannosidase II"/>
    <property type="match status" value="1"/>
</dbReference>
<dbReference type="Gene3D" id="3.10.20.80">
    <property type="entry name" value="Translation initiation factor 3 (IF-3), N-terminal domain"/>
    <property type="match status" value="1"/>
</dbReference>
<protein>
    <recommendedName>
        <fullName evidence="9">Maltase</fullName>
    </recommendedName>
</protein>
<dbReference type="InterPro" id="IPR011013">
    <property type="entry name" value="Gal_mutarotase_sf_dom"/>
</dbReference>
<dbReference type="GO" id="GO:0004553">
    <property type="term" value="F:hydrolase activity, hydrolyzing O-glycosyl compounds"/>
    <property type="evidence" value="ECO:0007669"/>
    <property type="project" value="InterPro"/>
</dbReference>
<evidence type="ECO:0000256" key="9">
    <source>
        <dbReference type="ARBA" id="ARBA00041343"/>
    </source>
</evidence>
<comment type="subcellular location">
    <subcellularLocation>
        <location evidence="1">Membrane</location>
    </subcellularLocation>
</comment>